<feature type="chain" id="PRO_5002973368" description="Surface-adhesin protein E-like domain-containing protein" evidence="1">
    <location>
        <begin position="19"/>
        <end position="126"/>
    </location>
</feature>
<proteinExistence type="predicted"/>
<feature type="signal peptide" evidence="1">
    <location>
        <begin position="1"/>
        <end position="18"/>
    </location>
</feature>
<evidence type="ECO:0000313" key="3">
    <source>
        <dbReference type="EMBL" id="ACT48887.1"/>
    </source>
</evidence>
<dbReference type="RefSeq" id="WP_015832922.1">
    <property type="nucleotide sequence ID" value="NC_012968.1"/>
</dbReference>
<sequence>MRKFIMIVLAVWSSLAQAEWTMIQTNDNGNMYIDFGSVQRTAGLVTVSTLSDYYVQQAKGELSSQWLELHDCKNKKFKALSIQYYADNMAKGAVLTTYRLPEAETGWSDVVPYSIGELKANVICSR</sequence>
<dbReference type="InterPro" id="IPR031939">
    <property type="entry name" value="Adhesin_E-like"/>
</dbReference>
<keyword evidence="4" id="KW-1185">Reference proteome</keyword>
<dbReference type="KEGG" id="mmb:Mmol_1985"/>
<keyword evidence="1" id="KW-0732">Signal</keyword>
<dbReference type="OrthoDB" id="8536161at2"/>
<accession>C6WYG8</accession>
<dbReference type="AlphaFoldDB" id="C6WYG8"/>
<dbReference type="Proteomes" id="UP000002742">
    <property type="component" value="Chromosome"/>
</dbReference>
<dbReference type="EMBL" id="CP001672">
    <property type="protein sequence ID" value="ACT48887.1"/>
    <property type="molecule type" value="Genomic_DNA"/>
</dbReference>
<feature type="domain" description="Surface-adhesin protein E-like" evidence="2">
    <location>
        <begin position="20"/>
        <end position="125"/>
    </location>
</feature>
<evidence type="ECO:0000256" key="1">
    <source>
        <dbReference type="SAM" id="SignalP"/>
    </source>
</evidence>
<reference evidence="4" key="1">
    <citation type="submission" date="2009-07" db="EMBL/GenBank/DDBJ databases">
        <title>Complete sequence of Methylotenera mobilis JLW8.</title>
        <authorList>
            <consortium name="US DOE Joint Genome Institute"/>
            <person name="Lucas S."/>
            <person name="Copeland A."/>
            <person name="Lapidus A."/>
            <person name="Glavina del Rio T."/>
            <person name="Tice H."/>
            <person name="Bruce D."/>
            <person name="Goodwin L."/>
            <person name="Pitluck S."/>
            <person name="LaButti K.M."/>
            <person name="Clum A."/>
            <person name="Larimer F."/>
            <person name="Land M."/>
            <person name="Hauser L."/>
            <person name="Kyrpides N."/>
            <person name="Mikhailova N."/>
            <person name="Kayluzhnaya M."/>
            <person name="Chistoserdova L."/>
        </authorList>
    </citation>
    <scope>NUCLEOTIDE SEQUENCE [LARGE SCALE GENOMIC DNA]</scope>
    <source>
        <strain evidence="4">JLW8 / ATCC BAA-1282 / DSM 17540</strain>
    </source>
</reference>
<reference evidence="3 4" key="2">
    <citation type="journal article" date="2011" name="J. Bacteriol.">
        <title>Genomes of three methylotrophs from a single niche uncover genetic and metabolic divergence of Methylophilaceae.</title>
        <authorList>
            <person name="Lapidus A."/>
            <person name="Clum A."/>
            <person name="Labutti K."/>
            <person name="Kaluzhnaya M.G."/>
            <person name="Lim S."/>
            <person name="Beck D.A."/>
            <person name="Glavina Del Rio T."/>
            <person name="Nolan M."/>
            <person name="Mavromatis K."/>
            <person name="Huntemann M."/>
            <person name="Lucas S."/>
            <person name="Lidstrom M.E."/>
            <person name="Ivanova N."/>
            <person name="Chistoserdova L."/>
        </authorList>
    </citation>
    <scope>NUCLEOTIDE SEQUENCE [LARGE SCALE GENOMIC DNA]</scope>
    <source>
        <strain evidence="4">JLW8 / ATCC BAA-1282 / DSM 17540</strain>
    </source>
</reference>
<name>C6WYG8_METML</name>
<evidence type="ECO:0000259" key="2">
    <source>
        <dbReference type="Pfam" id="PF16747"/>
    </source>
</evidence>
<evidence type="ECO:0000313" key="4">
    <source>
        <dbReference type="Proteomes" id="UP000002742"/>
    </source>
</evidence>
<dbReference type="Pfam" id="PF16747">
    <property type="entry name" value="Adhesin_E"/>
    <property type="match status" value="1"/>
</dbReference>
<gene>
    <name evidence="3" type="ordered locus">Mmol_1985</name>
</gene>
<organism evidence="3 4">
    <name type="scientific">Methylotenera mobilis (strain JLW8 / ATCC BAA-1282 / DSM 17540)</name>
    <dbReference type="NCBI Taxonomy" id="583345"/>
    <lineage>
        <taxon>Bacteria</taxon>
        <taxon>Pseudomonadati</taxon>
        <taxon>Pseudomonadota</taxon>
        <taxon>Betaproteobacteria</taxon>
        <taxon>Nitrosomonadales</taxon>
        <taxon>Methylophilaceae</taxon>
        <taxon>Methylotenera</taxon>
    </lineage>
</organism>
<protein>
    <recommendedName>
        <fullName evidence="2">Surface-adhesin protein E-like domain-containing protein</fullName>
    </recommendedName>
</protein>
<dbReference type="HOGENOM" id="CLU_150501_0_0_4"/>